<evidence type="ECO:0000313" key="2">
    <source>
        <dbReference type="Proteomes" id="UP001162131"/>
    </source>
</evidence>
<reference evidence="1" key="1">
    <citation type="submission" date="2021-09" db="EMBL/GenBank/DDBJ databases">
        <authorList>
            <consortium name="AG Swart"/>
            <person name="Singh M."/>
            <person name="Singh A."/>
            <person name="Seah K."/>
            <person name="Emmerich C."/>
        </authorList>
    </citation>
    <scope>NUCLEOTIDE SEQUENCE</scope>
    <source>
        <strain evidence="1">ATCC30299</strain>
    </source>
</reference>
<name>A0AAU9IRM0_9CILI</name>
<sequence>MASSQFNERFKNRSQVLGKYGEMQISPSSSILKSPIQQSPIFSSASKQALHTLNGGSGSYADLSKPCAVKSQLAIPCDSDAFGPSYAESPMEVSRRAINLTPLRSKIVQVSYKELIKQGKTGTFTPYTLKDYTNIKPEGYYMLGSLGPSTGTEVWKAYKEKEERRKLYINRLQPSQSKASQDLNQARQSKSVLRSSLKILLE</sequence>
<organism evidence="1 2">
    <name type="scientific">Blepharisma stoltei</name>
    <dbReference type="NCBI Taxonomy" id="1481888"/>
    <lineage>
        <taxon>Eukaryota</taxon>
        <taxon>Sar</taxon>
        <taxon>Alveolata</taxon>
        <taxon>Ciliophora</taxon>
        <taxon>Postciliodesmatophora</taxon>
        <taxon>Heterotrichea</taxon>
        <taxon>Heterotrichida</taxon>
        <taxon>Blepharismidae</taxon>
        <taxon>Blepharisma</taxon>
    </lineage>
</organism>
<dbReference type="Proteomes" id="UP001162131">
    <property type="component" value="Unassembled WGS sequence"/>
</dbReference>
<keyword evidence="2" id="KW-1185">Reference proteome</keyword>
<protein>
    <submittedName>
        <fullName evidence="1">Uncharacterized protein</fullName>
    </submittedName>
</protein>
<gene>
    <name evidence="1" type="ORF">BSTOLATCC_MIC9663</name>
</gene>
<accession>A0AAU9IRM0</accession>
<dbReference type="AlphaFoldDB" id="A0AAU9IRM0"/>
<evidence type="ECO:0000313" key="1">
    <source>
        <dbReference type="EMBL" id="CAG9313860.1"/>
    </source>
</evidence>
<proteinExistence type="predicted"/>
<comment type="caution">
    <text evidence="1">The sequence shown here is derived from an EMBL/GenBank/DDBJ whole genome shotgun (WGS) entry which is preliminary data.</text>
</comment>
<dbReference type="EMBL" id="CAJZBQ010000011">
    <property type="protein sequence ID" value="CAG9313860.1"/>
    <property type="molecule type" value="Genomic_DNA"/>
</dbReference>